<evidence type="ECO:0000256" key="3">
    <source>
        <dbReference type="ARBA" id="ARBA00022741"/>
    </source>
</evidence>
<organism evidence="11 12">
    <name type="scientific">Gigaspora margarita</name>
    <dbReference type="NCBI Taxonomy" id="4874"/>
    <lineage>
        <taxon>Eukaryota</taxon>
        <taxon>Fungi</taxon>
        <taxon>Fungi incertae sedis</taxon>
        <taxon>Mucoromycota</taxon>
        <taxon>Glomeromycotina</taxon>
        <taxon>Glomeromycetes</taxon>
        <taxon>Diversisporales</taxon>
        <taxon>Gigasporaceae</taxon>
        <taxon>Gigaspora</taxon>
    </lineage>
</organism>
<dbReference type="GO" id="GO:0005875">
    <property type="term" value="C:microtubule associated complex"/>
    <property type="evidence" value="ECO:0007669"/>
    <property type="project" value="TreeGrafter"/>
</dbReference>
<evidence type="ECO:0000256" key="1">
    <source>
        <dbReference type="ARBA" id="ARBA00004496"/>
    </source>
</evidence>
<sequence>MSSNGGTSTSVQVALRIKPLTQDDLTNLPARFQRQIISVSPYNQNQVVVEQEKRQIFQFDHVFSPETTQQEVYERAIENMITKFLEGYNVTILAYGQTSSGKTHTMGTADDRSIPPESKGIIPRTMAALFSLVTSGQYKSHKFSIKVSFIEIHNEDLIDLLGEGNEEERPPVMIREDSRGNIYWTGLQELKVTNVDEVMDHLARGSMNRQVGVTDMNSKSSRSHAIFSVTMVQQKFIPHNYIPGGQSVTSPPSSRPGTPASSRFGSQPSSRTNSSLDKFDDGEWVTISSKFHFVDLAGSERLKRTAASGDRAREGISINSGLLALGNVISALGDPNKARHTTHVPYRDSKLTRLLQDSLGGNAQTLMIACVSPIEYNVNETISTLKYANRARNIKNLASVNQEEAGWNDVSHLQNLVMKLRSEISSLKAAAAQNALRSPNGGTISPEKVSQSPIINGNKHSLNGYSEKNNRISGMNTPNTPNNDIIGKNIPITSGIPGRMTPTTTSGIPGRNTPVGGRDTPTKIRPTSPLNTFTNGNGNMNIHQPKEKESYEALEEQLLQLQRSYSELSQKHAKTSAELALHQDNYDEMGEIIKNNDPGIKLKVVTEQEIEQFEKTISSLESKLAITSAALTHSESMLKEQENRLEGANSTNEQNKDLVASLQKYIKELEGKLQQREIDLRIASTRDTPPSEKFISETIQLLETRLKEKEEAYSELEEKLNKFQLGESSESSSSDKITRLEAKLEFLSNEVNKLRSLGIKLGPDDRPEN</sequence>
<dbReference type="OrthoDB" id="3176171at2759"/>
<evidence type="ECO:0000256" key="2">
    <source>
        <dbReference type="ARBA" id="ARBA00022490"/>
    </source>
</evidence>
<dbReference type="PANTHER" id="PTHR47969:SF15">
    <property type="entry name" value="CHROMOSOME-ASSOCIATED KINESIN KIF4A-RELATED"/>
    <property type="match status" value="1"/>
</dbReference>
<dbReference type="CDD" id="cd01372">
    <property type="entry name" value="KISc_KIF4"/>
    <property type="match status" value="1"/>
</dbReference>
<dbReference type="Proteomes" id="UP000439903">
    <property type="component" value="Unassembled WGS sequence"/>
</dbReference>
<dbReference type="GO" id="GO:0005737">
    <property type="term" value="C:cytoplasm"/>
    <property type="evidence" value="ECO:0007669"/>
    <property type="project" value="UniProtKB-SubCell"/>
</dbReference>
<name>A0A8H4AGW1_GIGMA</name>
<dbReference type="GO" id="GO:0007052">
    <property type="term" value="P:mitotic spindle organization"/>
    <property type="evidence" value="ECO:0007669"/>
    <property type="project" value="TreeGrafter"/>
</dbReference>
<comment type="caution">
    <text evidence="11">The sequence shown here is derived from an EMBL/GenBank/DDBJ whole genome shotgun (WGS) entry which is preliminary data.</text>
</comment>
<dbReference type="InterPro" id="IPR001752">
    <property type="entry name" value="Kinesin_motor_dom"/>
</dbReference>
<evidence type="ECO:0000256" key="9">
    <source>
        <dbReference type="SAM" id="MobiDB-lite"/>
    </source>
</evidence>
<evidence type="ECO:0000256" key="5">
    <source>
        <dbReference type="ARBA" id="ARBA00023054"/>
    </source>
</evidence>
<dbReference type="PROSITE" id="PS00411">
    <property type="entry name" value="KINESIN_MOTOR_1"/>
    <property type="match status" value="1"/>
</dbReference>
<evidence type="ECO:0000313" key="11">
    <source>
        <dbReference type="EMBL" id="KAF0493369.1"/>
    </source>
</evidence>
<keyword evidence="12" id="KW-1185">Reference proteome</keyword>
<feature type="region of interest" description="Disordered" evidence="9">
    <location>
        <begin position="240"/>
        <end position="278"/>
    </location>
</feature>
<protein>
    <recommendedName>
        <fullName evidence="7">Kinesin-like protein</fullName>
    </recommendedName>
</protein>
<feature type="compositionally biased region" description="Polar residues" evidence="9">
    <location>
        <begin position="246"/>
        <end position="276"/>
    </location>
</feature>
<dbReference type="GO" id="GO:0008017">
    <property type="term" value="F:microtubule binding"/>
    <property type="evidence" value="ECO:0007669"/>
    <property type="project" value="InterPro"/>
</dbReference>
<comment type="similarity">
    <text evidence="6 7">Belongs to the TRAFAC class myosin-kinesin ATPase superfamily. Kinesin family.</text>
</comment>
<feature type="region of interest" description="Disordered" evidence="9">
    <location>
        <begin position="491"/>
        <end position="538"/>
    </location>
</feature>
<dbReference type="InterPro" id="IPR027640">
    <property type="entry name" value="Kinesin-like_fam"/>
</dbReference>
<dbReference type="PRINTS" id="PR00380">
    <property type="entry name" value="KINESINHEAVY"/>
</dbReference>
<dbReference type="GO" id="GO:0005874">
    <property type="term" value="C:microtubule"/>
    <property type="evidence" value="ECO:0007669"/>
    <property type="project" value="UniProtKB-KW"/>
</dbReference>
<dbReference type="SMART" id="SM00129">
    <property type="entry name" value="KISc"/>
    <property type="match status" value="1"/>
</dbReference>
<dbReference type="SUPFAM" id="SSF52540">
    <property type="entry name" value="P-loop containing nucleoside triphosphate hydrolases"/>
    <property type="match status" value="1"/>
</dbReference>
<feature type="domain" description="Kinesin motor" evidence="10">
    <location>
        <begin position="10"/>
        <end position="394"/>
    </location>
</feature>
<dbReference type="InterPro" id="IPR027417">
    <property type="entry name" value="P-loop_NTPase"/>
</dbReference>
<reference evidence="11 12" key="1">
    <citation type="journal article" date="2019" name="Environ. Microbiol.">
        <title>At the nexus of three kingdoms: the genome of the mycorrhizal fungus Gigaspora margarita provides insights into plant, endobacterial and fungal interactions.</title>
        <authorList>
            <person name="Venice F."/>
            <person name="Ghignone S."/>
            <person name="Salvioli di Fossalunga A."/>
            <person name="Amselem J."/>
            <person name="Novero M."/>
            <person name="Xianan X."/>
            <person name="Sedzielewska Toro K."/>
            <person name="Morin E."/>
            <person name="Lipzen A."/>
            <person name="Grigoriev I.V."/>
            <person name="Henrissat B."/>
            <person name="Martin F.M."/>
            <person name="Bonfante P."/>
        </authorList>
    </citation>
    <scope>NUCLEOTIDE SEQUENCE [LARGE SCALE GENOMIC DNA]</scope>
    <source>
        <strain evidence="11 12">BEG34</strain>
    </source>
</reference>
<feature type="coiled-coil region" evidence="8">
    <location>
        <begin position="603"/>
        <end position="757"/>
    </location>
</feature>
<evidence type="ECO:0000313" key="12">
    <source>
        <dbReference type="Proteomes" id="UP000439903"/>
    </source>
</evidence>
<evidence type="ECO:0000256" key="6">
    <source>
        <dbReference type="PROSITE-ProRule" id="PRU00283"/>
    </source>
</evidence>
<dbReference type="GO" id="GO:0005524">
    <property type="term" value="F:ATP binding"/>
    <property type="evidence" value="ECO:0007669"/>
    <property type="project" value="UniProtKB-UniRule"/>
</dbReference>
<dbReference type="GO" id="GO:0051231">
    <property type="term" value="P:spindle elongation"/>
    <property type="evidence" value="ECO:0007669"/>
    <property type="project" value="TreeGrafter"/>
</dbReference>
<feature type="compositionally biased region" description="Polar residues" evidence="9">
    <location>
        <begin position="528"/>
        <end position="538"/>
    </location>
</feature>
<keyword evidence="6 7" id="KW-0505">Motor protein</keyword>
<evidence type="ECO:0000259" key="10">
    <source>
        <dbReference type="PROSITE" id="PS50067"/>
    </source>
</evidence>
<proteinExistence type="inferred from homology"/>
<dbReference type="Gene3D" id="3.40.850.10">
    <property type="entry name" value="Kinesin motor domain"/>
    <property type="match status" value="1"/>
</dbReference>
<feature type="region of interest" description="Disordered" evidence="9">
    <location>
        <begin position="438"/>
        <end position="460"/>
    </location>
</feature>
<dbReference type="GO" id="GO:0007018">
    <property type="term" value="P:microtubule-based movement"/>
    <property type="evidence" value="ECO:0007669"/>
    <property type="project" value="InterPro"/>
</dbReference>
<keyword evidence="5 8" id="KW-0175">Coiled coil</keyword>
<keyword evidence="4 6" id="KW-0067">ATP-binding</keyword>
<evidence type="ECO:0000256" key="8">
    <source>
        <dbReference type="SAM" id="Coils"/>
    </source>
</evidence>
<evidence type="ECO:0000256" key="4">
    <source>
        <dbReference type="ARBA" id="ARBA00022840"/>
    </source>
</evidence>
<dbReference type="PANTHER" id="PTHR47969">
    <property type="entry name" value="CHROMOSOME-ASSOCIATED KINESIN KIF4A-RELATED"/>
    <property type="match status" value="1"/>
</dbReference>
<feature type="binding site" evidence="6">
    <location>
        <begin position="96"/>
        <end position="103"/>
    </location>
    <ligand>
        <name>ATP</name>
        <dbReference type="ChEBI" id="CHEBI:30616"/>
    </ligand>
</feature>
<accession>A0A8H4AGW1</accession>
<comment type="subcellular location">
    <subcellularLocation>
        <location evidence="1">Cytoplasm</location>
    </subcellularLocation>
</comment>
<dbReference type="GO" id="GO:0003777">
    <property type="term" value="F:microtubule motor activity"/>
    <property type="evidence" value="ECO:0007669"/>
    <property type="project" value="InterPro"/>
</dbReference>
<dbReference type="Pfam" id="PF00225">
    <property type="entry name" value="Kinesin"/>
    <property type="match status" value="2"/>
</dbReference>
<dbReference type="AlphaFoldDB" id="A0A8H4AGW1"/>
<gene>
    <name evidence="11" type="ORF">F8M41_021400</name>
</gene>
<keyword evidence="7" id="KW-0493">Microtubule</keyword>
<dbReference type="InterPro" id="IPR036961">
    <property type="entry name" value="Kinesin_motor_dom_sf"/>
</dbReference>
<dbReference type="EMBL" id="WTPW01000624">
    <property type="protein sequence ID" value="KAF0493369.1"/>
    <property type="molecule type" value="Genomic_DNA"/>
</dbReference>
<evidence type="ECO:0000256" key="7">
    <source>
        <dbReference type="RuleBase" id="RU000394"/>
    </source>
</evidence>
<dbReference type="InterPro" id="IPR019821">
    <property type="entry name" value="Kinesin_motor_CS"/>
</dbReference>
<dbReference type="PROSITE" id="PS50067">
    <property type="entry name" value="KINESIN_MOTOR_2"/>
    <property type="match status" value="1"/>
</dbReference>
<keyword evidence="3 6" id="KW-0547">Nucleotide-binding</keyword>
<keyword evidence="2" id="KW-0963">Cytoplasm</keyword>